<dbReference type="Pfam" id="PF01476">
    <property type="entry name" value="LysM"/>
    <property type="match status" value="1"/>
</dbReference>
<dbReference type="EC" id="3.1.3.1" evidence="4"/>
<dbReference type="EMBL" id="JARYZI010000001">
    <property type="protein sequence ID" value="MDH8676767.1"/>
    <property type="molecule type" value="Genomic_DNA"/>
</dbReference>
<dbReference type="CDD" id="cd16012">
    <property type="entry name" value="ALP"/>
    <property type="match status" value="1"/>
</dbReference>
<evidence type="ECO:0000259" key="3">
    <source>
        <dbReference type="PROSITE" id="PS51782"/>
    </source>
</evidence>
<evidence type="ECO:0000313" key="4">
    <source>
        <dbReference type="EMBL" id="MDH8676767.1"/>
    </source>
</evidence>
<accession>A0ABT6N8M4</accession>
<dbReference type="Gene3D" id="3.10.350.10">
    <property type="entry name" value="LysM domain"/>
    <property type="match status" value="1"/>
</dbReference>
<dbReference type="PROSITE" id="PS51782">
    <property type="entry name" value="LYSM"/>
    <property type="match status" value="1"/>
</dbReference>
<dbReference type="SUPFAM" id="SSF54106">
    <property type="entry name" value="LysM domain"/>
    <property type="match status" value="1"/>
</dbReference>
<dbReference type="Pfam" id="PF00245">
    <property type="entry name" value="Alk_phosphatase"/>
    <property type="match status" value="1"/>
</dbReference>
<evidence type="ECO:0000256" key="2">
    <source>
        <dbReference type="RuleBase" id="RU003946"/>
    </source>
</evidence>
<dbReference type="CDD" id="cd00118">
    <property type="entry name" value="LysM"/>
    <property type="match status" value="1"/>
</dbReference>
<comment type="similarity">
    <text evidence="2">Belongs to the alkaline phosphatase family.</text>
</comment>
<keyword evidence="4" id="KW-0378">Hydrolase</keyword>
<dbReference type="GO" id="GO:0004035">
    <property type="term" value="F:alkaline phosphatase activity"/>
    <property type="evidence" value="ECO:0007669"/>
    <property type="project" value="UniProtKB-EC"/>
</dbReference>
<keyword evidence="1" id="KW-0597">Phosphoprotein</keyword>
<dbReference type="RefSeq" id="WP_281092978.1">
    <property type="nucleotide sequence ID" value="NZ_JARYZI010000001.1"/>
</dbReference>
<evidence type="ECO:0000313" key="5">
    <source>
        <dbReference type="Proteomes" id="UP001158045"/>
    </source>
</evidence>
<dbReference type="InterPro" id="IPR017850">
    <property type="entry name" value="Alkaline_phosphatase_core_sf"/>
</dbReference>
<dbReference type="InterPro" id="IPR001952">
    <property type="entry name" value="Alkaline_phosphatase"/>
</dbReference>
<dbReference type="SMART" id="SM00098">
    <property type="entry name" value="alkPPc"/>
    <property type="match status" value="1"/>
</dbReference>
<organism evidence="4 5">
    <name type="scientific">Fusibacter bizertensis</name>
    <dbReference type="NCBI Taxonomy" id="1488331"/>
    <lineage>
        <taxon>Bacteria</taxon>
        <taxon>Bacillati</taxon>
        <taxon>Bacillota</taxon>
        <taxon>Clostridia</taxon>
        <taxon>Eubacteriales</taxon>
        <taxon>Eubacteriales Family XII. Incertae Sedis</taxon>
        <taxon>Fusibacter</taxon>
    </lineage>
</organism>
<dbReference type="PANTHER" id="PTHR11596">
    <property type="entry name" value="ALKALINE PHOSPHATASE"/>
    <property type="match status" value="1"/>
</dbReference>
<dbReference type="SUPFAM" id="SSF53649">
    <property type="entry name" value="Alkaline phosphatase-like"/>
    <property type="match status" value="1"/>
</dbReference>
<dbReference type="InterPro" id="IPR036779">
    <property type="entry name" value="LysM_dom_sf"/>
</dbReference>
<dbReference type="PRINTS" id="PR00113">
    <property type="entry name" value="ALKPHPHTASE"/>
</dbReference>
<gene>
    <name evidence="4" type="ORF">QE109_01340</name>
</gene>
<comment type="caution">
    <text evidence="4">The sequence shown here is derived from an EMBL/GenBank/DDBJ whole genome shotgun (WGS) entry which is preliminary data.</text>
</comment>
<evidence type="ECO:0000256" key="1">
    <source>
        <dbReference type="ARBA" id="ARBA00022553"/>
    </source>
</evidence>
<dbReference type="SMART" id="SM00257">
    <property type="entry name" value="LysM"/>
    <property type="match status" value="1"/>
</dbReference>
<dbReference type="PANTHER" id="PTHR11596:SF5">
    <property type="entry name" value="ALKALINE PHOSPHATASE"/>
    <property type="match status" value="1"/>
</dbReference>
<feature type="domain" description="LysM" evidence="3">
    <location>
        <begin position="567"/>
        <end position="611"/>
    </location>
</feature>
<name>A0ABT6N8M4_9FIRM</name>
<protein>
    <submittedName>
        <fullName evidence="4">Alkaline phosphatase</fullName>
        <ecNumber evidence="4">3.1.3.1</ecNumber>
    </submittedName>
</protein>
<dbReference type="Gene3D" id="1.10.60.40">
    <property type="match status" value="1"/>
</dbReference>
<dbReference type="Proteomes" id="UP001158045">
    <property type="component" value="Unassembled WGS sequence"/>
</dbReference>
<sequence length="613" mass="66248">MKRRSKFKSILGLVLVISLFFSNGTGYAVTLDQVKSNFAKNVIIMIPDGMSHDGVTLSRWVYNDGKALNMDALASGLVTTNNSDTAIADSAPAGTAMATGYKTQDKLVGVKPAKTTLEGAREVTEGDAFAPAASILEAAKLAGKSVGIIATSEIQHATPADFSSHVIHRNMYTTIGEQQVYQNMDVVLGGGRDYLLPDTKNSTEPLNKMRIDHENMQDAIKSMGYNFVTTRAEMLNTQSGKLWGAFSPKAMNKDMIKSDEEPSLAEMTDKAIELLSQNDEGFFLMVEGSQVDWAAHGNQTVGLISEIKAFDEAVGVALDFAKSNADTLIIIASDHGNGGISIGDASTSGNYSTLPIAYFTDTLKKAKVTEEAAAAMIDTERSNIVEVMKQLGILDLSAEEVETIKLSKGIDENGKAYDKTLVEISKVVSTHAHIGWTTGGHTGEDVVLYVYANSFENQLSGTVQNSDIALYAAKAMGLDLDKATDELFVPQKDLSKFGFDVTIDASDITNPKLVLLKADQKYLFEENKNFFISDGVKSTFNGITVFNGTQFFIPQAAIDMISPQVASTYTIQAGDVLWKIAADQHTTMEILIELNNLSNPNFLKVGQVINLPK</sequence>
<dbReference type="Gene3D" id="3.40.720.10">
    <property type="entry name" value="Alkaline Phosphatase, subunit A"/>
    <property type="match status" value="1"/>
</dbReference>
<keyword evidence="5" id="KW-1185">Reference proteome</keyword>
<proteinExistence type="inferred from homology"/>
<reference evidence="4 5" key="1">
    <citation type="submission" date="2023-04" db="EMBL/GenBank/DDBJ databases">
        <title>Fusibacter bizertensis strain WBS, isolated from littoral bottom sediments of the Arctic seas - biochemical and genomic analysis.</title>
        <authorList>
            <person name="Brioukhanov A.L."/>
        </authorList>
    </citation>
    <scope>NUCLEOTIDE SEQUENCE [LARGE SCALE GENOMIC DNA]</scope>
    <source>
        <strain evidence="4 5">WBS</strain>
    </source>
</reference>
<dbReference type="InterPro" id="IPR018392">
    <property type="entry name" value="LysM"/>
</dbReference>